<organism evidence="3 4">
    <name type="scientific">Conexibacter arvalis</name>
    <dbReference type="NCBI Taxonomy" id="912552"/>
    <lineage>
        <taxon>Bacteria</taxon>
        <taxon>Bacillati</taxon>
        <taxon>Actinomycetota</taxon>
        <taxon>Thermoleophilia</taxon>
        <taxon>Solirubrobacterales</taxon>
        <taxon>Conexibacteraceae</taxon>
        <taxon>Conexibacter</taxon>
    </lineage>
</organism>
<comment type="caution">
    <text evidence="3">The sequence shown here is derived from an EMBL/GenBank/DDBJ whole genome shotgun (WGS) entry which is preliminary data.</text>
</comment>
<dbReference type="SUPFAM" id="SSF51735">
    <property type="entry name" value="NAD(P)-binding Rossmann-fold domains"/>
    <property type="match status" value="1"/>
</dbReference>
<dbReference type="PANTHER" id="PTHR42760">
    <property type="entry name" value="SHORT-CHAIN DEHYDROGENASES/REDUCTASES FAMILY MEMBER"/>
    <property type="match status" value="1"/>
</dbReference>
<dbReference type="InterPro" id="IPR020904">
    <property type="entry name" value="Sc_DH/Rdtase_CS"/>
</dbReference>
<dbReference type="RefSeq" id="WP_183338174.1">
    <property type="nucleotide sequence ID" value="NZ_JACHNU010000001.1"/>
</dbReference>
<dbReference type="InterPro" id="IPR002347">
    <property type="entry name" value="SDR_fam"/>
</dbReference>
<dbReference type="EC" id="1.1.1.100" evidence="3"/>
<dbReference type="Proteomes" id="UP000585272">
    <property type="component" value="Unassembled WGS sequence"/>
</dbReference>
<dbReference type="Pfam" id="PF13561">
    <property type="entry name" value="adh_short_C2"/>
    <property type="match status" value="1"/>
</dbReference>
<dbReference type="PRINTS" id="PR00080">
    <property type="entry name" value="SDRFAMILY"/>
</dbReference>
<dbReference type="GO" id="GO:0004316">
    <property type="term" value="F:3-oxoacyl-[acyl-carrier-protein] reductase (NADPH) activity"/>
    <property type="evidence" value="ECO:0007669"/>
    <property type="project" value="UniProtKB-EC"/>
</dbReference>
<dbReference type="AlphaFoldDB" id="A0A840I6Z0"/>
<evidence type="ECO:0000313" key="3">
    <source>
        <dbReference type="EMBL" id="MBB4660659.1"/>
    </source>
</evidence>
<protein>
    <submittedName>
        <fullName evidence="3">Glucose 1-dehydrogenase/3-oxoacyl-[acyl-carrier protein] reductase</fullName>
        <ecNumber evidence="3">1.1.1.100</ecNumber>
        <ecNumber evidence="3">1.1.1.47</ecNumber>
    </submittedName>
</protein>
<dbReference type="EC" id="1.1.1.47" evidence="3"/>
<gene>
    <name evidence="3" type="ORF">BDZ31_000232</name>
</gene>
<dbReference type="CDD" id="cd05233">
    <property type="entry name" value="SDR_c"/>
    <property type="match status" value="1"/>
</dbReference>
<sequence>MSTIATPERRVDGARHLGKVALVTGAASGIGRGIALRLAREGAQVACLDLNGDGVRESAAAIERELGGGRALALDVDVRDRARVRAAVERTVAELGRLDQLVNAAGMLTMTGFADLTDEEWDRTIDVNLKGCFVLAQEAAKALTPRTGAIVNITTVEADVVVSSTGHCQPHYNASKGGLRILTKALAAELSDRGIRVNAVAPGVVDTPLTGIDLHSPEAWAFMEQRVLIKRLGQPDDIAAAVSFLLSDDASYITGAQLPVDGGWLVR</sequence>
<dbReference type="FunFam" id="3.40.50.720:FF:000084">
    <property type="entry name" value="Short-chain dehydrogenase reductase"/>
    <property type="match status" value="1"/>
</dbReference>
<dbReference type="PANTHER" id="PTHR42760:SF133">
    <property type="entry name" value="3-OXOACYL-[ACYL-CARRIER-PROTEIN] REDUCTASE"/>
    <property type="match status" value="1"/>
</dbReference>
<accession>A0A840I6Z0</accession>
<evidence type="ECO:0000256" key="2">
    <source>
        <dbReference type="ARBA" id="ARBA00023002"/>
    </source>
</evidence>
<dbReference type="GO" id="GO:0047936">
    <property type="term" value="F:glucose 1-dehydrogenase [NAD(P)+] activity"/>
    <property type="evidence" value="ECO:0007669"/>
    <property type="project" value="UniProtKB-EC"/>
</dbReference>
<keyword evidence="4" id="KW-1185">Reference proteome</keyword>
<dbReference type="PROSITE" id="PS00061">
    <property type="entry name" value="ADH_SHORT"/>
    <property type="match status" value="1"/>
</dbReference>
<evidence type="ECO:0000256" key="1">
    <source>
        <dbReference type="ARBA" id="ARBA00006484"/>
    </source>
</evidence>
<dbReference type="EMBL" id="JACHNU010000001">
    <property type="protein sequence ID" value="MBB4660659.1"/>
    <property type="molecule type" value="Genomic_DNA"/>
</dbReference>
<evidence type="ECO:0000313" key="4">
    <source>
        <dbReference type="Proteomes" id="UP000585272"/>
    </source>
</evidence>
<keyword evidence="2 3" id="KW-0560">Oxidoreductase</keyword>
<dbReference type="PRINTS" id="PR00081">
    <property type="entry name" value="GDHRDH"/>
</dbReference>
<reference evidence="3 4" key="1">
    <citation type="submission" date="2020-08" db="EMBL/GenBank/DDBJ databases">
        <title>Genomic Encyclopedia of Archaeal and Bacterial Type Strains, Phase II (KMG-II): from individual species to whole genera.</title>
        <authorList>
            <person name="Goeker M."/>
        </authorList>
    </citation>
    <scope>NUCLEOTIDE SEQUENCE [LARGE SCALE GENOMIC DNA]</scope>
    <source>
        <strain evidence="3 4">DSM 23288</strain>
    </source>
</reference>
<dbReference type="InterPro" id="IPR036291">
    <property type="entry name" value="NAD(P)-bd_dom_sf"/>
</dbReference>
<dbReference type="Gene3D" id="3.40.50.720">
    <property type="entry name" value="NAD(P)-binding Rossmann-like Domain"/>
    <property type="match status" value="1"/>
</dbReference>
<proteinExistence type="inferred from homology"/>
<name>A0A840I6Z0_9ACTN</name>
<dbReference type="NCBIfam" id="NF005559">
    <property type="entry name" value="PRK07231.1"/>
    <property type="match status" value="1"/>
</dbReference>
<comment type="similarity">
    <text evidence="1">Belongs to the short-chain dehydrogenases/reductases (SDR) family.</text>
</comment>